<dbReference type="EMBL" id="CP036532">
    <property type="protein sequence ID" value="QBK29775.1"/>
    <property type="molecule type" value="Genomic_DNA"/>
</dbReference>
<dbReference type="OrthoDB" id="1826980at2"/>
<feature type="domain" description="MobA/VirD2-like nuclease" evidence="3">
    <location>
        <begin position="26"/>
        <end position="146"/>
    </location>
</feature>
<dbReference type="Proteomes" id="UP000293719">
    <property type="component" value="Chromosome"/>
</dbReference>
<feature type="coiled-coil region" evidence="1">
    <location>
        <begin position="357"/>
        <end position="384"/>
    </location>
</feature>
<evidence type="ECO:0000259" key="3">
    <source>
        <dbReference type="Pfam" id="PF03432"/>
    </source>
</evidence>
<gene>
    <name evidence="4" type="ORF">E0E05_03670</name>
</gene>
<protein>
    <submittedName>
        <fullName evidence="4">Relaxase</fullName>
    </submittedName>
</protein>
<sequence length="423" mass="49334">MILKASQRGGGMQLARHLLNSRDNDHVEVHELRGFVSSSLEGAFKEAYAVSRGTKCTQFLFSLSLNPPETQRVPVEVFKTAIADIERSVGLEGQPRAIVFHEKEGRRHAHCVWSRIDAEKMKAINLPHFKLKLRDMSRELYLAHGWQMPRGLLNPSEPDPLSFTLEQWQQAKRTRQDPRVIKQIFRDCWNRSDSMASFGHALKENGFWLARGDRRGHVAVDWRGEVYAINRWTGIKAKEARARLGDPAKLPSVEKTRALIAERYAGKLREFVDAEIEKFAQTNSAIRQEQTRLVTAHRHSRHLLRKQQEQRAIDEAKARAARLPTGLKALWFRLSGKYRQLCAQNEREFSEAKARDIQERQNQIDEQMRERRALQDELREHRQRHSLTIKKLYRYIGHILSLSEQEKRQSATHQRSRKRQPSR</sequence>
<dbReference type="KEGG" id="rpod:E0E05_03670"/>
<reference evidence="4 5" key="1">
    <citation type="journal article" date="2017" name="Int. J. Syst. Evol. Microbiol.">
        <title>Roseitalea porphyridii gen. nov., sp. nov., isolated from a red alga, and reclassification of Hoeflea suaedae Chung et al. 2013 as Pseudohoeflea suaedae gen. nov., comb. nov.</title>
        <authorList>
            <person name="Hyeon J.W."/>
            <person name="Jeong S.E."/>
            <person name="Baek K."/>
            <person name="Jeon C.O."/>
        </authorList>
    </citation>
    <scope>NUCLEOTIDE SEQUENCE [LARGE SCALE GENOMIC DNA]</scope>
    <source>
        <strain evidence="4 5">MA7-20</strain>
    </source>
</reference>
<feature type="region of interest" description="Disordered" evidence="2">
    <location>
        <begin position="404"/>
        <end position="423"/>
    </location>
</feature>
<evidence type="ECO:0000256" key="2">
    <source>
        <dbReference type="SAM" id="MobiDB-lite"/>
    </source>
</evidence>
<dbReference type="AlphaFoldDB" id="A0A4P6UYC4"/>
<name>A0A4P6UYC4_9HYPH</name>
<dbReference type="InterPro" id="IPR005094">
    <property type="entry name" value="Endonuclease_MobA/VirD2"/>
</dbReference>
<evidence type="ECO:0000313" key="5">
    <source>
        <dbReference type="Proteomes" id="UP000293719"/>
    </source>
</evidence>
<dbReference type="Pfam" id="PF03432">
    <property type="entry name" value="Relaxase"/>
    <property type="match status" value="1"/>
</dbReference>
<keyword evidence="1" id="KW-0175">Coiled coil</keyword>
<keyword evidence="5" id="KW-1185">Reference proteome</keyword>
<proteinExistence type="predicted"/>
<feature type="compositionally biased region" description="Basic residues" evidence="2">
    <location>
        <begin position="414"/>
        <end position="423"/>
    </location>
</feature>
<accession>A0A4P6UYC4</accession>
<evidence type="ECO:0000313" key="4">
    <source>
        <dbReference type="EMBL" id="QBK29775.1"/>
    </source>
</evidence>
<organism evidence="4 5">
    <name type="scientific">Roseitalea porphyridii</name>
    <dbReference type="NCBI Taxonomy" id="1852022"/>
    <lineage>
        <taxon>Bacteria</taxon>
        <taxon>Pseudomonadati</taxon>
        <taxon>Pseudomonadota</taxon>
        <taxon>Alphaproteobacteria</taxon>
        <taxon>Hyphomicrobiales</taxon>
        <taxon>Ahrensiaceae</taxon>
        <taxon>Roseitalea</taxon>
    </lineage>
</organism>
<evidence type="ECO:0000256" key="1">
    <source>
        <dbReference type="SAM" id="Coils"/>
    </source>
</evidence>
<dbReference type="GeneID" id="90766385"/>
<dbReference type="RefSeq" id="WP_131615490.1">
    <property type="nucleotide sequence ID" value="NZ_CP036532.1"/>
</dbReference>